<dbReference type="Proteomes" id="UP001444661">
    <property type="component" value="Unassembled WGS sequence"/>
</dbReference>
<dbReference type="EMBL" id="JAQQWK010000011">
    <property type="protein sequence ID" value="KAK8023531.1"/>
    <property type="molecule type" value="Genomic_DNA"/>
</dbReference>
<organism evidence="1 2">
    <name type="scientific">Apiospora rasikravindrae</name>
    <dbReference type="NCBI Taxonomy" id="990691"/>
    <lineage>
        <taxon>Eukaryota</taxon>
        <taxon>Fungi</taxon>
        <taxon>Dikarya</taxon>
        <taxon>Ascomycota</taxon>
        <taxon>Pezizomycotina</taxon>
        <taxon>Sordariomycetes</taxon>
        <taxon>Xylariomycetidae</taxon>
        <taxon>Amphisphaeriales</taxon>
        <taxon>Apiosporaceae</taxon>
        <taxon>Apiospora</taxon>
    </lineage>
</organism>
<name>A0ABR1S025_9PEZI</name>
<proteinExistence type="predicted"/>
<gene>
    <name evidence="1" type="ORF">PG993_011597</name>
</gene>
<protein>
    <submittedName>
        <fullName evidence="1">Uncharacterized protein</fullName>
    </submittedName>
</protein>
<keyword evidence="2" id="KW-1185">Reference proteome</keyword>
<accession>A0ABR1S025</accession>
<evidence type="ECO:0000313" key="1">
    <source>
        <dbReference type="EMBL" id="KAK8023531.1"/>
    </source>
</evidence>
<dbReference type="InterPro" id="IPR029063">
    <property type="entry name" value="SAM-dependent_MTases_sf"/>
</dbReference>
<reference evidence="1 2" key="1">
    <citation type="submission" date="2023-01" db="EMBL/GenBank/DDBJ databases">
        <title>Analysis of 21 Apiospora genomes using comparative genomics revels a genus with tremendous synthesis potential of carbohydrate active enzymes and secondary metabolites.</title>
        <authorList>
            <person name="Sorensen T."/>
        </authorList>
    </citation>
    <scope>NUCLEOTIDE SEQUENCE [LARGE SCALE GENOMIC DNA]</scope>
    <source>
        <strain evidence="1 2">CBS 33761</strain>
    </source>
</reference>
<dbReference type="InterPro" id="IPR019410">
    <property type="entry name" value="Methyltransf_16"/>
</dbReference>
<dbReference type="PANTHER" id="PTHR14614:SF132">
    <property type="entry name" value="PROTEIN-LYSINE METHYLTRANSFERASE C42C1.13"/>
    <property type="match status" value="1"/>
</dbReference>
<dbReference type="PANTHER" id="PTHR14614">
    <property type="entry name" value="HEPATOCELLULAR CARCINOMA-ASSOCIATED ANTIGEN"/>
    <property type="match status" value="1"/>
</dbReference>
<evidence type="ECO:0000313" key="2">
    <source>
        <dbReference type="Proteomes" id="UP001444661"/>
    </source>
</evidence>
<comment type="caution">
    <text evidence="1">The sequence shown here is derived from an EMBL/GenBank/DDBJ whole genome shotgun (WGS) entry which is preliminary data.</text>
</comment>
<dbReference type="Pfam" id="PF10294">
    <property type="entry name" value="Methyltransf_16"/>
    <property type="match status" value="2"/>
</dbReference>
<sequence length="411" mass="45055">MHYIRLLRPVSVETTNRREEVLSVLLTITTDLGDSFFGPDEPLALGVTLKAGSRATVLACPADNKSPLQWRAGMRVLKAQLRLREPLPKEKTTVCIFARSHGSRTPSTRPYWRHGFEDEHTELIVPVSVDMVDRKCAPVSLRTLALPSQANGDDASSGDERSLELGEDIGESIARHIWDAGLVTASFLSDSCRSAAVMTDILPVQHDCINILELGCGVGILGTTVAGIIRDAAAVQGQSLVEAYVLLTDVDEAEERARANIARAETVLEGKHRYAGEEDADEDESEEKPHVQLQYENLDWDDGRRGAFGPLSAARAWDFVVLSDCTYNVDSLSALVGTLSTLHKHSHSLQDAAETRVILATKPRHASEEALFGLLGEQGWSHRVVKRIPLPRVNAEAEVVEIYVLEKTGKK</sequence>
<dbReference type="Gene3D" id="3.40.50.150">
    <property type="entry name" value="Vaccinia Virus protein VP39"/>
    <property type="match status" value="1"/>
</dbReference>
<dbReference type="SUPFAM" id="SSF53335">
    <property type="entry name" value="S-adenosyl-L-methionine-dependent methyltransferases"/>
    <property type="match status" value="1"/>
</dbReference>